<organism evidence="1 2">
    <name type="scientific">Candidatus Trichorickettsia mobilis</name>
    <dbReference type="NCBI Taxonomy" id="1346319"/>
    <lineage>
        <taxon>Bacteria</taxon>
        <taxon>Pseudomonadati</taxon>
        <taxon>Pseudomonadota</taxon>
        <taxon>Alphaproteobacteria</taxon>
        <taxon>Rickettsiales</taxon>
        <taxon>Rickettsiaceae</taxon>
        <taxon>Rickettsieae</taxon>
        <taxon>Candidatus Trichorickettsia</taxon>
    </lineage>
</organism>
<evidence type="ECO:0000313" key="2">
    <source>
        <dbReference type="Proteomes" id="UP001326613"/>
    </source>
</evidence>
<proteinExistence type="predicted"/>
<evidence type="ECO:0000313" key="1">
    <source>
        <dbReference type="EMBL" id="WPY01161.1"/>
    </source>
</evidence>
<gene>
    <name evidence="1" type="ORF">Trichorick_01065</name>
</gene>
<dbReference type="EMBL" id="CP112932">
    <property type="protein sequence ID" value="WPY01161.1"/>
    <property type="molecule type" value="Genomic_DNA"/>
</dbReference>
<accession>A0ABZ0UTP4</accession>
<reference evidence="1 2" key="1">
    <citation type="submission" date="2022-10" db="EMBL/GenBank/DDBJ databases">
        <title>Host association and intracellularity evolved multiple times independently in the Rickettsiales.</title>
        <authorList>
            <person name="Castelli M."/>
            <person name="Nardi T."/>
            <person name="Gammuto L."/>
            <person name="Bellinzona G."/>
            <person name="Sabaneyeva E."/>
            <person name="Potekhin A."/>
            <person name="Serra V."/>
            <person name="Petroni G."/>
            <person name="Sassera D."/>
        </authorList>
    </citation>
    <scope>NUCLEOTIDE SEQUENCE [LARGE SCALE GENOMIC DNA]</scope>
    <source>
        <strain evidence="1 2">Kr 154-4</strain>
    </source>
</reference>
<keyword evidence="2" id="KW-1185">Reference proteome</keyword>
<dbReference type="Proteomes" id="UP001326613">
    <property type="component" value="Chromosome"/>
</dbReference>
<protein>
    <submittedName>
        <fullName evidence="1">Uncharacterized protein</fullName>
    </submittedName>
</protein>
<sequence length="210" mass="23422">MSALDSIKKGVLNILAPWEGVSEVTLEHLKNGFIEYIKSFEGLDEISDWSNYFAVRGAVFGMGLGLRSGNPYVVGALTVLGGVIGAIGGGLLKATEVGGYGGVGAAAEVMRAQEKIKELNNHRQKEIIESKLEYQRKAHGPYYYQLGQIHYQGTHTANLHIIKDIGYKYGWKSIYYPGQYSSYDDMVNQLNIWRSQLGYDYDSLEAYNYK</sequence>
<name>A0ABZ0UTP4_9RICK</name>
<dbReference type="RefSeq" id="WP_323737958.1">
    <property type="nucleotide sequence ID" value="NZ_CP112932.1"/>
</dbReference>